<dbReference type="InterPro" id="IPR005151">
    <property type="entry name" value="Tail-specific_protease"/>
</dbReference>
<dbReference type="Pfam" id="PF17820">
    <property type="entry name" value="PDZ_6"/>
    <property type="match status" value="1"/>
</dbReference>
<feature type="domain" description="PDZ" evidence="6">
    <location>
        <begin position="91"/>
        <end position="157"/>
    </location>
</feature>
<dbReference type="Proteomes" id="UP000641741">
    <property type="component" value="Unassembled WGS sequence"/>
</dbReference>
<dbReference type="Gene3D" id="3.30.750.44">
    <property type="match status" value="1"/>
</dbReference>
<dbReference type="Pfam" id="PF03572">
    <property type="entry name" value="Peptidase_S41"/>
    <property type="match status" value="1"/>
</dbReference>
<dbReference type="PANTHER" id="PTHR32060:SF30">
    <property type="entry name" value="CARBOXY-TERMINAL PROCESSING PROTEASE CTPA"/>
    <property type="match status" value="1"/>
</dbReference>
<dbReference type="RefSeq" id="WP_186969189.1">
    <property type="nucleotide sequence ID" value="NZ_JACOPK010000002.1"/>
</dbReference>
<gene>
    <name evidence="7" type="ORF">H8S02_02695</name>
</gene>
<dbReference type="EMBL" id="JACOPK010000002">
    <property type="protein sequence ID" value="MBC5694859.1"/>
    <property type="molecule type" value="Genomic_DNA"/>
</dbReference>
<keyword evidence="5" id="KW-0732">Signal</keyword>
<dbReference type="InterPro" id="IPR004447">
    <property type="entry name" value="Peptidase_S41A"/>
</dbReference>
<keyword evidence="8" id="KW-1185">Reference proteome</keyword>
<feature type="signal peptide" evidence="5">
    <location>
        <begin position="1"/>
        <end position="24"/>
    </location>
</feature>
<evidence type="ECO:0000256" key="2">
    <source>
        <dbReference type="ARBA" id="ARBA00022670"/>
    </source>
</evidence>
<comment type="similarity">
    <text evidence="1">Belongs to the peptidase S41A family.</text>
</comment>
<evidence type="ECO:0000313" key="8">
    <source>
        <dbReference type="Proteomes" id="UP000641741"/>
    </source>
</evidence>
<dbReference type="InterPro" id="IPR041489">
    <property type="entry name" value="PDZ_6"/>
</dbReference>
<evidence type="ECO:0000256" key="3">
    <source>
        <dbReference type="ARBA" id="ARBA00022801"/>
    </source>
</evidence>
<dbReference type="SMART" id="SM00245">
    <property type="entry name" value="TSPc"/>
    <property type="match status" value="1"/>
</dbReference>
<keyword evidence="3" id="KW-0378">Hydrolase</keyword>
<reference evidence="7 8" key="1">
    <citation type="submission" date="2020-08" db="EMBL/GenBank/DDBJ databases">
        <title>Genome public.</title>
        <authorList>
            <person name="Liu C."/>
            <person name="Sun Q."/>
        </authorList>
    </citation>
    <scope>NUCLEOTIDE SEQUENCE [LARGE SCALE GENOMIC DNA]</scope>
    <source>
        <strain evidence="7 8">M2</strain>
    </source>
</reference>
<evidence type="ECO:0000256" key="1">
    <source>
        <dbReference type="ARBA" id="ARBA00009179"/>
    </source>
</evidence>
<dbReference type="InterPro" id="IPR036034">
    <property type="entry name" value="PDZ_sf"/>
</dbReference>
<evidence type="ECO:0000256" key="4">
    <source>
        <dbReference type="ARBA" id="ARBA00022825"/>
    </source>
</evidence>
<dbReference type="InterPro" id="IPR029045">
    <property type="entry name" value="ClpP/crotonase-like_dom_sf"/>
</dbReference>
<accession>A0ABR7GKL2</accession>
<proteinExistence type="inferred from homology"/>
<dbReference type="SMART" id="SM00228">
    <property type="entry name" value="PDZ"/>
    <property type="match status" value="1"/>
</dbReference>
<keyword evidence="4" id="KW-0720">Serine protease</keyword>
<name>A0ABR7GKL2_9FIRM</name>
<evidence type="ECO:0000256" key="5">
    <source>
        <dbReference type="SAM" id="SignalP"/>
    </source>
</evidence>
<sequence length="391" mass="41616">MKNLRKIRVPLAAAVLLCFVSAGASLGAERLLCGWKTSAVETKLREIDRLVSEKYIGETDSGSVADYAAVGYVTGLGDKWSSYIPADQYEAYRMSSEGTGCGIGVSVTSTADTVRISIVYDDSPAAQAGIVKGDYILGAEGLTVEKDGANAVISAIRGEEGTDVSVTIRTAAGETKTLAMKRATVTQKMAWGEMLSGGTGYIRIENFHTGVSGQFRNVLDTLTGEGMTSLVIDVRHNGGGKVKEMSEILDPLLPEGTIMTLREKDGHETVYSSDADMIDLPIAVLIDDQSISAAEFFAAALQEYERATLVGTHTTGKGRAQRTYALSDGSAVNLSVEEYFTPKGKSLADTGIAPDIETALTDEQTANFYFLGTDGDPQLQRALSEVQSLKN</sequence>
<keyword evidence="2" id="KW-0645">Protease</keyword>
<dbReference type="PANTHER" id="PTHR32060">
    <property type="entry name" value="TAIL-SPECIFIC PROTEASE"/>
    <property type="match status" value="1"/>
</dbReference>
<evidence type="ECO:0000313" key="7">
    <source>
        <dbReference type="EMBL" id="MBC5694859.1"/>
    </source>
</evidence>
<dbReference type="SUPFAM" id="SSF50156">
    <property type="entry name" value="PDZ domain-like"/>
    <property type="match status" value="1"/>
</dbReference>
<dbReference type="InterPro" id="IPR001478">
    <property type="entry name" value="PDZ"/>
</dbReference>
<feature type="chain" id="PRO_5046973622" evidence="5">
    <location>
        <begin position="25"/>
        <end position="391"/>
    </location>
</feature>
<dbReference type="SUPFAM" id="SSF52096">
    <property type="entry name" value="ClpP/crotonase"/>
    <property type="match status" value="1"/>
</dbReference>
<dbReference type="Gene3D" id="3.90.226.10">
    <property type="entry name" value="2-enoyl-CoA Hydratase, Chain A, domain 1"/>
    <property type="match status" value="1"/>
</dbReference>
<comment type="caution">
    <text evidence="7">The sequence shown here is derived from an EMBL/GenBank/DDBJ whole genome shotgun (WGS) entry which is preliminary data.</text>
</comment>
<evidence type="ECO:0000259" key="6">
    <source>
        <dbReference type="PROSITE" id="PS50106"/>
    </source>
</evidence>
<organism evidence="7 8">
    <name type="scientific">Agathobaculum hominis</name>
    <dbReference type="NCBI Taxonomy" id="2763014"/>
    <lineage>
        <taxon>Bacteria</taxon>
        <taxon>Bacillati</taxon>
        <taxon>Bacillota</taxon>
        <taxon>Clostridia</taxon>
        <taxon>Eubacteriales</taxon>
        <taxon>Butyricicoccaceae</taxon>
        <taxon>Agathobaculum</taxon>
    </lineage>
</organism>
<dbReference type="CDD" id="cd07560">
    <property type="entry name" value="Peptidase_S41_CPP"/>
    <property type="match status" value="1"/>
</dbReference>
<dbReference type="Gene3D" id="2.30.42.10">
    <property type="match status" value="1"/>
</dbReference>
<protein>
    <submittedName>
        <fullName evidence="7">PDZ domain-containing protein</fullName>
    </submittedName>
</protein>
<dbReference type="PROSITE" id="PS50106">
    <property type="entry name" value="PDZ"/>
    <property type="match status" value="1"/>
</dbReference>